<dbReference type="GO" id="GO:0015031">
    <property type="term" value="P:protein transport"/>
    <property type="evidence" value="ECO:0007669"/>
    <property type="project" value="UniProtKB-KW"/>
</dbReference>
<reference evidence="9 10" key="1">
    <citation type="journal article" date="2016" name="Genome Announc.">
        <title>First Complete Genome Sequence of a Subdivision 6 Acidobacterium Strain.</title>
        <authorList>
            <person name="Huang S."/>
            <person name="Vieira S."/>
            <person name="Bunk B."/>
            <person name="Riedel T."/>
            <person name="Sproer C."/>
            <person name="Overmann J."/>
        </authorList>
    </citation>
    <scope>NUCLEOTIDE SEQUENCE [LARGE SCALE GENOMIC DNA]</scope>
    <source>
        <strain evidence="10">DSM 100886 HEG_-6_39</strain>
    </source>
</reference>
<dbReference type="OrthoDB" id="9798629at2"/>
<evidence type="ECO:0000313" key="9">
    <source>
        <dbReference type="EMBL" id="AMY12561.1"/>
    </source>
</evidence>
<dbReference type="PANTHER" id="PTHR30558:SF7">
    <property type="entry name" value="TOL-PAL SYSTEM PROTEIN TOLR"/>
    <property type="match status" value="1"/>
</dbReference>
<feature type="transmembrane region" description="Helical" evidence="8">
    <location>
        <begin position="20"/>
        <end position="39"/>
    </location>
</feature>
<comment type="subcellular location">
    <subcellularLocation>
        <location evidence="1">Cell membrane</location>
        <topology evidence="1">Single-pass membrane protein</topology>
    </subcellularLocation>
    <subcellularLocation>
        <location evidence="7">Cell membrane</location>
        <topology evidence="7">Single-pass type II membrane protein</topology>
    </subcellularLocation>
</comment>
<dbReference type="GO" id="GO:0022857">
    <property type="term" value="F:transmembrane transporter activity"/>
    <property type="evidence" value="ECO:0007669"/>
    <property type="project" value="InterPro"/>
</dbReference>
<organism evidence="9 10">
    <name type="scientific">Luteitalea pratensis</name>
    <dbReference type="NCBI Taxonomy" id="1855912"/>
    <lineage>
        <taxon>Bacteria</taxon>
        <taxon>Pseudomonadati</taxon>
        <taxon>Acidobacteriota</taxon>
        <taxon>Vicinamibacteria</taxon>
        <taxon>Vicinamibacterales</taxon>
        <taxon>Vicinamibacteraceae</taxon>
        <taxon>Luteitalea</taxon>
    </lineage>
</organism>
<keyword evidence="7" id="KW-0653">Protein transport</keyword>
<gene>
    <name evidence="9" type="primary">exbD_3</name>
    <name evidence="9" type="ORF">LuPra_05838</name>
</gene>
<proteinExistence type="inferred from homology"/>
<protein>
    <submittedName>
        <fullName evidence="9">Biopolymer transport protein ExbD</fullName>
    </submittedName>
</protein>
<accession>A0A143PW05</accession>
<evidence type="ECO:0000256" key="2">
    <source>
        <dbReference type="ARBA" id="ARBA00005811"/>
    </source>
</evidence>
<dbReference type="Pfam" id="PF02472">
    <property type="entry name" value="ExbD"/>
    <property type="match status" value="1"/>
</dbReference>
<comment type="similarity">
    <text evidence="2 7">Belongs to the ExbD/TolR family.</text>
</comment>
<keyword evidence="5 8" id="KW-1133">Transmembrane helix</keyword>
<dbReference type="Proteomes" id="UP000076079">
    <property type="component" value="Chromosome"/>
</dbReference>
<evidence type="ECO:0000256" key="3">
    <source>
        <dbReference type="ARBA" id="ARBA00022475"/>
    </source>
</evidence>
<evidence type="ECO:0000313" key="10">
    <source>
        <dbReference type="Proteomes" id="UP000076079"/>
    </source>
</evidence>
<dbReference type="PANTHER" id="PTHR30558">
    <property type="entry name" value="EXBD MEMBRANE COMPONENT OF PMF-DRIVEN MACROMOLECULE IMPORT SYSTEM"/>
    <property type="match status" value="1"/>
</dbReference>
<evidence type="ECO:0000256" key="1">
    <source>
        <dbReference type="ARBA" id="ARBA00004162"/>
    </source>
</evidence>
<dbReference type="Gene3D" id="3.30.420.270">
    <property type="match status" value="1"/>
</dbReference>
<dbReference type="GO" id="GO:0005886">
    <property type="term" value="C:plasma membrane"/>
    <property type="evidence" value="ECO:0007669"/>
    <property type="project" value="UniProtKB-SubCell"/>
</dbReference>
<keyword evidence="10" id="KW-1185">Reference proteome</keyword>
<keyword evidence="7" id="KW-0813">Transport</keyword>
<keyword evidence="6 8" id="KW-0472">Membrane</keyword>
<name>A0A143PW05_LUTPR</name>
<dbReference type="InterPro" id="IPR003400">
    <property type="entry name" value="ExbD"/>
</dbReference>
<evidence type="ECO:0000256" key="7">
    <source>
        <dbReference type="RuleBase" id="RU003879"/>
    </source>
</evidence>
<evidence type="ECO:0000256" key="6">
    <source>
        <dbReference type="ARBA" id="ARBA00023136"/>
    </source>
</evidence>
<dbReference type="RefSeq" id="WP_110174007.1">
    <property type="nucleotide sequence ID" value="NZ_CP015136.1"/>
</dbReference>
<keyword evidence="3" id="KW-1003">Cell membrane</keyword>
<reference evidence="10" key="2">
    <citation type="submission" date="2016-04" db="EMBL/GenBank/DDBJ databases">
        <title>First Complete Genome Sequence of a Subdivision 6 Acidobacterium.</title>
        <authorList>
            <person name="Huang S."/>
            <person name="Vieira S."/>
            <person name="Bunk B."/>
            <person name="Riedel T."/>
            <person name="Sproeer C."/>
            <person name="Overmann J."/>
        </authorList>
    </citation>
    <scope>NUCLEOTIDE SEQUENCE [LARGE SCALE GENOMIC DNA]</scope>
    <source>
        <strain evidence="10">DSM 100886 HEG_-6_39</strain>
    </source>
</reference>
<evidence type="ECO:0000256" key="5">
    <source>
        <dbReference type="ARBA" id="ARBA00022989"/>
    </source>
</evidence>
<dbReference type="EMBL" id="CP015136">
    <property type="protein sequence ID" value="AMY12561.1"/>
    <property type="molecule type" value="Genomic_DNA"/>
</dbReference>
<evidence type="ECO:0000256" key="4">
    <source>
        <dbReference type="ARBA" id="ARBA00022692"/>
    </source>
</evidence>
<keyword evidence="4 7" id="KW-0812">Transmembrane</keyword>
<dbReference type="KEGG" id="abac:LuPra_05838"/>
<dbReference type="STRING" id="1855912.LuPra_05838"/>
<dbReference type="AlphaFoldDB" id="A0A143PW05"/>
<sequence>MSMNLGGGKGAIKADINVTPLVDIMLVLLIIMMLIAPLLQKGVNVRLPLADNTTEKPSTQEQTVVHVDAQKSLYVNNIQVSESEAVDRIKAALEEKAERVVYLKADTDAPYSAIMNMMDKLREVGIENVALITESKKKAEGGGD</sequence>
<evidence type="ECO:0000256" key="8">
    <source>
        <dbReference type="SAM" id="Phobius"/>
    </source>
</evidence>